<evidence type="ECO:0000256" key="11">
    <source>
        <dbReference type="RuleBase" id="RU363075"/>
    </source>
</evidence>
<proteinExistence type="inferred from homology"/>
<evidence type="ECO:0000256" key="5">
    <source>
        <dbReference type="ARBA" id="ARBA00022679"/>
    </source>
</evidence>
<dbReference type="GO" id="GO:0005789">
    <property type="term" value="C:endoplasmic reticulum membrane"/>
    <property type="evidence" value="ECO:0007669"/>
    <property type="project" value="UniProtKB-SubCell"/>
</dbReference>
<feature type="transmembrane region" description="Helical" evidence="11">
    <location>
        <begin position="296"/>
        <end position="319"/>
    </location>
</feature>
<evidence type="ECO:0000256" key="9">
    <source>
        <dbReference type="ARBA" id="ARBA00023136"/>
    </source>
</evidence>
<keyword evidence="4 11" id="KW-0328">Glycosyltransferase</keyword>
<dbReference type="InterPro" id="IPR005599">
    <property type="entry name" value="GPI_mannosylTrfase"/>
</dbReference>
<dbReference type="PANTHER" id="PTHR22760:SF3">
    <property type="entry name" value="GPI MANNOSYLTRANSFERASE 4"/>
    <property type="match status" value="1"/>
</dbReference>
<feature type="transmembrane region" description="Helical" evidence="11">
    <location>
        <begin position="93"/>
        <end position="115"/>
    </location>
</feature>
<comment type="subcellular location">
    <subcellularLocation>
        <location evidence="1 11">Endoplasmic reticulum membrane</location>
        <topology evidence="1 11">Multi-pass membrane protein</topology>
    </subcellularLocation>
</comment>
<name>A0AAV1Z089_9ARAC</name>
<keyword evidence="9 11" id="KW-0472">Membrane</keyword>
<feature type="transmembrane region" description="Helical" evidence="11">
    <location>
        <begin position="152"/>
        <end position="168"/>
    </location>
</feature>
<comment type="caution">
    <text evidence="12">The sequence shown here is derived from an EMBL/GenBank/DDBJ whole genome shotgun (WGS) entry which is preliminary data.</text>
</comment>
<evidence type="ECO:0000256" key="10">
    <source>
        <dbReference type="ARBA" id="ARBA00038466"/>
    </source>
</evidence>
<evidence type="ECO:0000256" key="2">
    <source>
        <dbReference type="ARBA" id="ARBA00004687"/>
    </source>
</evidence>
<feature type="transmembrane region" description="Helical" evidence="11">
    <location>
        <begin position="63"/>
        <end position="81"/>
    </location>
</feature>
<feature type="transmembrane region" description="Helical" evidence="11">
    <location>
        <begin position="204"/>
        <end position="220"/>
    </location>
</feature>
<feature type="transmembrane region" description="Helical" evidence="11">
    <location>
        <begin position="358"/>
        <end position="376"/>
    </location>
</feature>
<evidence type="ECO:0000313" key="13">
    <source>
        <dbReference type="Proteomes" id="UP001497382"/>
    </source>
</evidence>
<feature type="transmembrane region" description="Helical" evidence="11">
    <location>
        <begin position="232"/>
        <end position="255"/>
    </location>
</feature>
<feature type="transmembrane region" description="Helical" evidence="11">
    <location>
        <begin position="127"/>
        <end position="146"/>
    </location>
</feature>
<evidence type="ECO:0000256" key="6">
    <source>
        <dbReference type="ARBA" id="ARBA00022692"/>
    </source>
</evidence>
<dbReference type="PANTHER" id="PTHR22760">
    <property type="entry name" value="GLYCOSYLTRANSFERASE"/>
    <property type="match status" value="1"/>
</dbReference>
<reference evidence="12 13" key="1">
    <citation type="submission" date="2024-04" db="EMBL/GenBank/DDBJ databases">
        <authorList>
            <person name="Rising A."/>
            <person name="Reimegard J."/>
            <person name="Sonavane S."/>
            <person name="Akerstrom W."/>
            <person name="Nylinder S."/>
            <person name="Hedman E."/>
            <person name="Kallberg Y."/>
        </authorList>
    </citation>
    <scope>NUCLEOTIDE SEQUENCE [LARGE SCALE GENOMIC DNA]</scope>
</reference>
<evidence type="ECO:0000256" key="3">
    <source>
        <dbReference type="ARBA" id="ARBA00022502"/>
    </source>
</evidence>
<keyword evidence="13" id="KW-1185">Reference proteome</keyword>
<comment type="similarity">
    <text evidence="10">Belongs to the glycosyltransferase 22 family. PIGZ subfamily.</text>
</comment>
<dbReference type="GO" id="GO:0000026">
    <property type="term" value="F:alpha-1,2-mannosyltransferase activity"/>
    <property type="evidence" value="ECO:0007669"/>
    <property type="project" value="TreeGrafter"/>
</dbReference>
<gene>
    <name evidence="12" type="ORF">LARSCL_LOCUS2186</name>
</gene>
<dbReference type="GO" id="GO:0006506">
    <property type="term" value="P:GPI anchor biosynthetic process"/>
    <property type="evidence" value="ECO:0007669"/>
    <property type="project" value="UniProtKB-KW"/>
</dbReference>
<feature type="transmembrane region" description="Helical" evidence="11">
    <location>
        <begin position="383"/>
        <end position="402"/>
    </location>
</feature>
<evidence type="ECO:0000256" key="4">
    <source>
        <dbReference type="ARBA" id="ARBA00022676"/>
    </source>
</evidence>
<accession>A0AAV1Z089</accession>
<dbReference type="Proteomes" id="UP001497382">
    <property type="component" value="Unassembled WGS sequence"/>
</dbReference>
<feature type="transmembrane region" description="Helical" evidence="11">
    <location>
        <begin position="180"/>
        <end position="198"/>
    </location>
</feature>
<sequence>MKFENYYYQALCALRIILACFPQTGYIHPDEHFQGPEIVYGDVLNLKVHKTWEFTEEKPIRNVVFPYFIIGFPALLADFLGLKNLHGTSLFPYILLVMPRIIMCFLSFLNDLLIYKVCILLKKDHKISLLLFASSYVTIVYLTRTFSNCLEVLFFNHVVFILCNFLYIQKTCKNSEVNKFTTCLKLSFLLGVTVATGIFNRPTFVCFTIFPVSLFFFLTLQHEKKFKNCISYLIFFGTGGLCILFSFIAIDSFYYNKMHYTSLFDLQKYVTITPLNFILYNINQKNLNAHGLHSHWLHLCVNIPLLFSLYGIVMVLYLFRYLSKISKQNFLKHEIFLLLSFGSPLLLLSLVPHQEPRFLIPLLVPLILLQCFFPVNKVFRQDVFIYLWSIQNIFGILFFGYLHQSGVYLSLSYIHSSLLDHSKCALVFYKTYMPPRYMLGLTDEYNNVGIYDFAGINTDELEGLIDNLIFQSKPKFIHVVVPHEVSLLVQNLNAFRSNCKFLQRKYKTPHLSTESLPKYNEFMDVVNANSSLLQKIHQIKRMFSIYILTFKVNIS</sequence>
<keyword evidence="6 11" id="KW-0812">Transmembrane</keyword>
<keyword evidence="7 11" id="KW-0256">Endoplasmic reticulum</keyword>
<evidence type="ECO:0000256" key="7">
    <source>
        <dbReference type="ARBA" id="ARBA00022824"/>
    </source>
</evidence>
<dbReference type="AlphaFoldDB" id="A0AAV1Z089"/>
<keyword evidence="5" id="KW-0808">Transferase</keyword>
<dbReference type="EC" id="2.4.1.-" evidence="11"/>
<keyword evidence="3" id="KW-0337">GPI-anchor biosynthesis</keyword>
<organism evidence="12 13">
    <name type="scientific">Larinioides sclopetarius</name>
    <dbReference type="NCBI Taxonomy" id="280406"/>
    <lineage>
        <taxon>Eukaryota</taxon>
        <taxon>Metazoa</taxon>
        <taxon>Ecdysozoa</taxon>
        <taxon>Arthropoda</taxon>
        <taxon>Chelicerata</taxon>
        <taxon>Arachnida</taxon>
        <taxon>Araneae</taxon>
        <taxon>Araneomorphae</taxon>
        <taxon>Entelegynae</taxon>
        <taxon>Araneoidea</taxon>
        <taxon>Araneidae</taxon>
        <taxon>Larinioides</taxon>
    </lineage>
</organism>
<keyword evidence="8 11" id="KW-1133">Transmembrane helix</keyword>
<evidence type="ECO:0000313" key="12">
    <source>
        <dbReference type="EMBL" id="CAL1264839.1"/>
    </source>
</evidence>
<dbReference type="EMBL" id="CAXIEN010000014">
    <property type="protein sequence ID" value="CAL1264839.1"/>
    <property type="molecule type" value="Genomic_DNA"/>
</dbReference>
<dbReference type="Pfam" id="PF03901">
    <property type="entry name" value="Glyco_transf_22"/>
    <property type="match status" value="1"/>
</dbReference>
<evidence type="ECO:0000256" key="8">
    <source>
        <dbReference type="ARBA" id="ARBA00022989"/>
    </source>
</evidence>
<feature type="transmembrane region" description="Helical" evidence="11">
    <location>
        <begin position="331"/>
        <end position="352"/>
    </location>
</feature>
<evidence type="ECO:0000256" key="1">
    <source>
        <dbReference type="ARBA" id="ARBA00004477"/>
    </source>
</evidence>
<comment type="pathway">
    <text evidence="2">Glycolipid biosynthesis; glycosylphosphatidylinositol-anchor biosynthesis.</text>
</comment>
<protein>
    <recommendedName>
        <fullName evidence="11">Mannosyltransferase</fullName>
        <ecNumber evidence="11">2.4.1.-</ecNumber>
    </recommendedName>
</protein>